<proteinExistence type="predicted"/>
<dbReference type="Proteomes" id="UP000604117">
    <property type="component" value="Unassembled WGS sequence"/>
</dbReference>
<name>A0ABQ4D2G7_9ACTN</name>
<organism evidence="2 3">
    <name type="scientific">Asanoa siamensis</name>
    <dbReference type="NCBI Taxonomy" id="926357"/>
    <lineage>
        <taxon>Bacteria</taxon>
        <taxon>Bacillati</taxon>
        <taxon>Actinomycetota</taxon>
        <taxon>Actinomycetes</taxon>
        <taxon>Micromonosporales</taxon>
        <taxon>Micromonosporaceae</taxon>
        <taxon>Asanoa</taxon>
    </lineage>
</organism>
<protein>
    <recommendedName>
        <fullName evidence="1">DUF4037 domain-containing protein</fullName>
    </recommendedName>
</protein>
<evidence type="ECO:0000313" key="2">
    <source>
        <dbReference type="EMBL" id="GIF77317.1"/>
    </source>
</evidence>
<dbReference type="InterPro" id="IPR025117">
    <property type="entry name" value="DUF4037"/>
</dbReference>
<evidence type="ECO:0000313" key="3">
    <source>
        <dbReference type="Proteomes" id="UP000604117"/>
    </source>
</evidence>
<dbReference type="Pfam" id="PF13228">
    <property type="entry name" value="DUF4037"/>
    <property type="match status" value="1"/>
</dbReference>
<sequence length="346" mass="37153">MEFTPGLAVSRRLHDEVVGPALTPLRYASARVDSGSDVLGFDTARSMDHDWGPRLQVLVADRAAVPAARAAIDAALPETFHGIPTRPWADGGERIGVTVDAEADYLAGALALPDPRKPTTDDWLALPTQRLAEFTGGAVFHDDLGGLTAARAALRWYPGDVWRHVVAAQWTRIDQEEPFVGRCGEVGDDLGGRVVAARLARDLMRLFLLLERRWPPYAKWLGTAFARLPGAPHDRLAAALAADDWRERERHLVAAAAVAGERTNEVLGTAVDPTPRPFHDRPIMVVGGARFAAALVDGIADPALRGRPLTGAVDQWVDSTDVLSHVGRARAAARGLDGAGDGPNDR</sequence>
<keyword evidence="3" id="KW-1185">Reference proteome</keyword>
<evidence type="ECO:0000259" key="1">
    <source>
        <dbReference type="Pfam" id="PF13228"/>
    </source>
</evidence>
<dbReference type="EMBL" id="BONE01000086">
    <property type="protein sequence ID" value="GIF77317.1"/>
    <property type="molecule type" value="Genomic_DNA"/>
</dbReference>
<gene>
    <name evidence="2" type="ORF">Asi02nite_68350</name>
</gene>
<reference evidence="2 3" key="1">
    <citation type="submission" date="2021-01" db="EMBL/GenBank/DDBJ databases">
        <title>Whole genome shotgun sequence of Asanoa siamensis NBRC 107932.</title>
        <authorList>
            <person name="Komaki H."/>
            <person name="Tamura T."/>
        </authorList>
    </citation>
    <scope>NUCLEOTIDE SEQUENCE [LARGE SCALE GENOMIC DNA]</scope>
    <source>
        <strain evidence="2 3">NBRC 107932</strain>
    </source>
</reference>
<comment type="caution">
    <text evidence="2">The sequence shown here is derived from an EMBL/GenBank/DDBJ whole genome shotgun (WGS) entry which is preliminary data.</text>
</comment>
<accession>A0ABQ4D2G7</accession>
<feature type="domain" description="DUF4037" evidence="1">
    <location>
        <begin position="123"/>
        <end position="221"/>
    </location>
</feature>